<protein>
    <recommendedName>
        <fullName evidence="3">DUF538 domain-containing protein</fullName>
    </recommendedName>
</protein>
<organism evidence="1 2">
    <name type="scientific">Lactuca saligna</name>
    <name type="common">Willowleaf lettuce</name>
    <dbReference type="NCBI Taxonomy" id="75948"/>
    <lineage>
        <taxon>Eukaryota</taxon>
        <taxon>Viridiplantae</taxon>
        <taxon>Streptophyta</taxon>
        <taxon>Embryophyta</taxon>
        <taxon>Tracheophyta</taxon>
        <taxon>Spermatophyta</taxon>
        <taxon>Magnoliopsida</taxon>
        <taxon>eudicotyledons</taxon>
        <taxon>Gunneridae</taxon>
        <taxon>Pentapetalae</taxon>
        <taxon>asterids</taxon>
        <taxon>campanulids</taxon>
        <taxon>Asterales</taxon>
        <taxon>Asteraceae</taxon>
        <taxon>Cichorioideae</taxon>
        <taxon>Cichorieae</taxon>
        <taxon>Lactucinae</taxon>
        <taxon>Lactuca</taxon>
    </lineage>
</organism>
<dbReference type="InterPro" id="IPR036758">
    <property type="entry name" value="At5g01610-like"/>
</dbReference>
<sequence>MASQQIRSQREDAQVFTGEDLCKEKAQEVLARFSLPKGLIPMTDVTEIGHNESTGFVWVCRKKKTNHLFRAIGRNVSYDSEVTALIENRRMRNLTGVKSKELLIWVTISDISADESGKITFGTPAGLSHILSIVFIFSLTATQSGHYVSPISCNTETMEFVGMYR</sequence>
<dbReference type="InterPro" id="IPR007493">
    <property type="entry name" value="DUF538"/>
</dbReference>
<gene>
    <name evidence="1" type="ORF">LSALG_LOCUS37833</name>
</gene>
<proteinExistence type="predicted"/>
<dbReference type="PANTHER" id="PTHR31676:SF7">
    <property type="entry name" value="DUF538 DOMAIN-CONTAINING PROTEIN"/>
    <property type="match status" value="1"/>
</dbReference>
<evidence type="ECO:0000313" key="2">
    <source>
        <dbReference type="Proteomes" id="UP001177003"/>
    </source>
</evidence>
<dbReference type="Gene3D" id="2.30.240.10">
    <property type="entry name" value="At5g01610-like"/>
    <property type="match status" value="1"/>
</dbReference>
<dbReference type="Proteomes" id="UP001177003">
    <property type="component" value="Chromosome 8"/>
</dbReference>
<dbReference type="PANTHER" id="PTHR31676">
    <property type="entry name" value="T31J12.3 PROTEIN-RELATED"/>
    <property type="match status" value="1"/>
</dbReference>
<evidence type="ECO:0008006" key="3">
    <source>
        <dbReference type="Google" id="ProtNLM"/>
    </source>
</evidence>
<dbReference type="Pfam" id="PF04398">
    <property type="entry name" value="DUF538"/>
    <property type="match status" value="1"/>
</dbReference>
<accession>A0AA35ZUF9</accession>
<keyword evidence="2" id="KW-1185">Reference proteome</keyword>
<dbReference type="SUPFAM" id="SSF141562">
    <property type="entry name" value="At5g01610-like"/>
    <property type="match status" value="1"/>
</dbReference>
<dbReference type="AlphaFoldDB" id="A0AA35ZUF9"/>
<dbReference type="EMBL" id="OX465084">
    <property type="protein sequence ID" value="CAI9299108.1"/>
    <property type="molecule type" value="Genomic_DNA"/>
</dbReference>
<name>A0AA35ZUF9_LACSI</name>
<evidence type="ECO:0000313" key="1">
    <source>
        <dbReference type="EMBL" id="CAI9299108.1"/>
    </source>
</evidence>
<reference evidence="1" key="1">
    <citation type="submission" date="2023-04" db="EMBL/GenBank/DDBJ databases">
        <authorList>
            <person name="Vijverberg K."/>
            <person name="Xiong W."/>
            <person name="Schranz E."/>
        </authorList>
    </citation>
    <scope>NUCLEOTIDE SEQUENCE</scope>
</reference>